<accession>A0A4V2JT23</accession>
<dbReference type="OrthoDB" id="7062303at2"/>
<evidence type="ECO:0000259" key="2">
    <source>
        <dbReference type="Pfam" id="PF13649"/>
    </source>
</evidence>
<keyword evidence="4" id="KW-1185">Reference proteome</keyword>
<feature type="domain" description="Methyltransferase" evidence="2">
    <location>
        <begin position="43"/>
        <end position="137"/>
    </location>
</feature>
<evidence type="ECO:0000256" key="1">
    <source>
        <dbReference type="ARBA" id="ARBA00022679"/>
    </source>
</evidence>
<gene>
    <name evidence="3" type="ORF">ET996_09435</name>
</gene>
<dbReference type="GO" id="GO:0008168">
    <property type="term" value="F:methyltransferase activity"/>
    <property type="evidence" value="ECO:0007669"/>
    <property type="project" value="UniProtKB-KW"/>
</dbReference>
<dbReference type="SUPFAM" id="SSF53335">
    <property type="entry name" value="S-adenosyl-L-methionine-dependent methyltransferases"/>
    <property type="match status" value="1"/>
</dbReference>
<protein>
    <submittedName>
        <fullName evidence="3">Class I SAM-dependent methyltransferase</fullName>
    </submittedName>
</protein>
<dbReference type="AlphaFoldDB" id="A0A4V2JT23"/>
<reference evidence="3 4" key="1">
    <citation type="submission" date="2019-01" db="EMBL/GenBank/DDBJ databases">
        <title>Lactibacter flavus gen. nov., sp. nov., a novel bacterium of the family Propionibacteriaceae isolated from raw milk and dairy products.</title>
        <authorList>
            <person name="Huptas C."/>
            <person name="Wenning M."/>
            <person name="Breitenwieser F."/>
            <person name="Doll E."/>
            <person name="Von Neubeck M."/>
            <person name="Busse H.-J."/>
            <person name="Scherer S."/>
        </authorList>
    </citation>
    <scope>NUCLEOTIDE SEQUENCE [LARGE SCALE GENOMIC DNA]</scope>
    <source>
        <strain evidence="4">DSM 22130 / JCM 15804 / WR061</strain>
    </source>
</reference>
<dbReference type="CDD" id="cd02440">
    <property type="entry name" value="AdoMet_MTases"/>
    <property type="match status" value="1"/>
</dbReference>
<keyword evidence="3" id="KW-0489">Methyltransferase</keyword>
<dbReference type="InterPro" id="IPR029063">
    <property type="entry name" value="SAM-dependent_MTases_sf"/>
</dbReference>
<dbReference type="EMBL" id="SDMR01000011">
    <property type="protein sequence ID" value="TBT94611.1"/>
    <property type="molecule type" value="Genomic_DNA"/>
</dbReference>
<name>A0A4V2JT23_PROTD</name>
<dbReference type="Gene3D" id="3.40.50.150">
    <property type="entry name" value="Vaccinia Virus protein VP39"/>
    <property type="match status" value="1"/>
</dbReference>
<proteinExistence type="predicted"/>
<organism evidence="3 4">
    <name type="scientific">Propioniciclava tarda</name>
    <dbReference type="NCBI Taxonomy" id="433330"/>
    <lineage>
        <taxon>Bacteria</taxon>
        <taxon>Bacillati</taxon>
        <taxon>Actinomycetota</taxon>
        <taxon>Actinomycetes</taxon>
        <taxon>Propionibacteriales</taxon>
        <taxon>Propionibacteriaceae</taxon>
        <taxon>Propioniciclava</taxon>
    </lineage>
</organism>
<dbReference type="PANTHER" id="PTHR43861">
    <property type="entry name" value="TRANS-ACONITATE 2-METHYLTRANSFERASE-RELATED"/>
    <property type="match status" value="1"/>
</dbReference>
<evidence type="ECO:0000313" key="3">
    <source>
        <dbReference type="EMBL" id="TBT94611.1"/>
    </source>
</evidence>
<dbReference type="GO" id="GO:0032259">
    <property type="term" value="P:methylation"/>
    <property type="evidence" value="ECO:0007669"/>
    <property type="project" value="UniProtKB-KW"/>
</dbReference>
<evidence type="ECO:0000313" key="4">
    <source>
        <dbReference type="Proteomes" id="UP000291933"/>
    </source>
</evidence>
<dbReference type="PANTHER" id="PTHR43861:SF3">
    <property type="entry name" value="PUTATIVE (AFU_ORTHOLOGUE AFUA_2G14390)-RELATED"/>
    <property type="match status" value="1"/>
</dbReference>
<keyword evidence="1 3" id="KW-0808">Transferase</keyword>
<sequence>MIERDPGHSARYVQRFKTMADQGADLVGEARLIDAMVPRGSAILDAGCGPGRHCGYLHRAGHRVVGVDLDPVLIAAAEADDPGPTYVVGDLARFTLPDAAPTAYDAILCAGNVLGFVHPDTRRPILANLAALLAPTGRLVAGFGAGRGYAFDDFFADAAASGLALDEAFSTWDLRPFTPASDFVVGIFSRASD</sequence>
<dbReference type="RefSeq" id="WP_131172313.1">
    <property type="nucleotide sequence ID" value="NZ_FXTL01000011.1"/>
</dbReference>
<dbReference type="Pfam" id="PF13649">
    <property type="entry name" value="Methyltransf_25"/>
    <property type="match status" value="1"/>
</dbReference>
<dbReference type="Proteomes" id="UP000291933">
    <property type="component" value="Unassembled WGS sequence"/>
</dbReference>
<dbReference type="InterPro" id="IPR041698">
    <property type="entry name" value="Methyltransf_25"/>
</dbReference>
<comment type="caution">
    <text evidence="3">The sequence shown here is derived from an EMBL/GenBank/DDBJ whole genome shotgun (WGS) entry which is preliminary data.</text>
</comment>